<feature type="domain" description="CBS" evidence="5">
    <location>
        <begin position="162"/>
        <end position="231"/>
    </location>
</feature>
<keyword evidence="1" id="KW-0677">Repeat</keyword>
<dbReference type="PANTHER" id="PTHR13780:SF124">
    <property type="entry name" value="OS01G0633400 PROTEIN"/>
    <property type="match status" value="1"/>
</dbReference>
<keyword evidence="2 3" id="KW-0129">CBS domain</keyword>
<dbReference type="EMBL" id="OZ019906">
    <property type="protein sequence ID" value="CAK9203281.1"/>
    <property type="molecule type" value="Genomic_DNA"/>
</dbReference>
<dbReference type="Proteomes" id="UP001497512">
    <property type="component" value="Chromosome 14"/>
</dbReference>
<accession>A0ABP0TS69</accession>
<evidence type="ECO:0000256" key="3">
    <source>
        <dbReference type="PROSITE-ProRule" id="PRU00703"/>
    </source>
</evidence>
<proteinExistence type="predicted"/>
<dbReference type="PANTHER" id="PTHR13780">
    <property type="entry name" value="AMP-ACTIVATED PROTEIN KINASE, GAMMA REGULATORY SUBUNIT"/>
    <property type="match status" value="1"/>
</dbReference>
<evidence type="ECO:0000313" key="6">
    <source>
        <dbReference type="EMBL" id="CAK9203281.1"/>
    </source>
</evidence>
<keyword evidence="4" id="KW-0175">Coiled coil</keyword>
<feature type="domain" description="CBS" evidence="5">
    <location>
        <begin position="355"/>
        <end position="411"/>
    </location>
</feature>
<keyword evidence="7" id="KW-1185">Reference proteome</keyword>
<protein>
    <recommendedName>
        <fullName evidence="5">CBS domain-containing protein</fullName>
    </recommendedName>
</protein>
<dbReference type="SUPFAM" id="SSF54631">
    <property type="entry name" value="CBS-domain pair"/>
    <property type="match status" value="2"/>
</dbReference>
<evidence type="ECO:0000256" key="1">
    <source>
        <dbReference type="ARBA" id="ARBA00022737"/>
    </source>
</evidence>
<evidence type="ECO:0000313" key="7">
    <source>
        <dbReference type="Proteomes" id="UP001497512"/>
    </source>
</evidence>
<dbReference type="Gene3D" id="3.10.580.10">
    <property type="entry name" value="CBS-domain"/>
    <property type="match status" value="2"/>
</dbReference>
<gene>
    <name evidence="6" type="ORF">CSSPTR1EN2_LOCUS6808</name>
</gene>
<evidence type="ECO:0000256" key="2">
    <source>
        <dbReference type="ARBA" id="ARBA00023122"/>
    </source>
</evidence>
<dbReference type="InterPro" id="IPR046342">
    <property type="entry name" value="CBS_dom_sf"/>
</dbReference>
<dbReference type="InterPro" id="IPR050511">
    <property type="entry name" value="AMPK_gamma/SDS23_families"/>
</dbReference>
<dbReference type="SMART" id="SM00116">
    <property type="entry name" value="CBS"/>
    <property type="match status" value="4"/>
</dbReference>
<feature type="coiled-coil region" evidence="4">
    <location>
        <begin position="13"/>
        <end position="40"/>
    </location>
</feature>
<evidence type="ECO:0000256" key="4">
    <source>
        <dbReference type="SAM" id="Coils"/>
    </source>
</evidence>
<dbReference type="PROSITE" id="PS51371">
    <property type="entry name" value="CBS"/>
    <property type="match status" value="3"/>
</dbReference>
<sequence>MERLVSETERGILEKKEVVMQRLEKEDRRHDKQAQKARTALQPTEALKVFFDRIPLFSVPGIDNAGVVEVTANDTIGDALKLLYKQRVLGAPVRDSHRLDSAPLTDRYVGLIDFASMVLWALEQVSGGTQSTSSPADDDLEDGFFGLLNKLDSVKSTNVGALSRSFRWGPFLPVRPDDSLLHVLLLLSKHHLQAVPVVAAESEDATVKGFITQDAAVQLLLQCDGLTWFDLIAEKPLSDLGFELEHNSGTLVGVNGDDTLITAFRAMWKHRVSAMPVTDTASKHIIGTLRNTDLLILLDQPNLFNKRREILLKDFLQVETADEKSQIITQGSMEEDLGAVISTTALTLGSVSRPKMTQPVVSLPSDSLKTTMEKLVQSHSNRSFIVDDKGRLTGVITLRDIIMQFAPPLAQAPNQWGGFFESALQQTSSVL</sequence>
<name>A0ABP0TS69_9BRYO</name>
<evidence type="ECO:0000259" key="5">
    <source>
        <dbReference type="PROSITE" id="PS51371"/>
    </source>
</evidence>
<dbReference type="Pfam" id="PF00571">
    <property type="entry name" value="CBS"/>
    <property type="match status" value="2"/>
</dbReference>
<dbReference type="InterPro" id="IPR000644">
    <property type="entry name" value="CBS_dom"/>
</dbReference>
<reference evidence="6" key="1">
    <citation type="submission" date="2024-02" db="EMBL/GenBank/DDBJ databases">
        <authorList>
            <consortium name="ELIXIR-Norway"/>
            <consortium name="Elixir Norway"/>
        </authorList>
    </citation>
    <scope>NUCLEOTIDE SEQUENCE</scope>
</reference>
<organism evidence="6 7">
    <name type="scientific">Sphagnum troendelagicum</name>
    <dbReference type="NCBI Taxonomy" id="128251"/>
    <lineage>
        <taxon>Eukaryota</taxon>
        <taxon>Viridiplantae</taxon>
        <taxon>Streptophyta</taxon>
        <taxon>Embryophyta</taxon>
        <taxon>Bryophyta</taxon>
        <taxon>Sphagnophytina</taxon>
        <taxon>Sphagnopsida</taxon>
        <taxon>Sphagnales</taxon>
        <taxon>Sphagnaceae</taxon>
        <taxon>Sphagnum</taxon>
    </lineage>
</organism>
<feature type="domain" description="CBS" evidence="5">
    <location>
        <begin position="246"/>
        <end position="304"/>
    </location>
</feature>